<reference evidence="1" key="2">
    <citation type="submission" date="2024-10" db="UniProtKB">
        <authorList>
            <consortium name="EnsemblProtists"/>
        </authorList>
    </citation>
    <scope>IDENTIFICATION</scope>
</reference>
<organism evidence="1 2">
    <name type="scientific">Emiliania huxleyi (strain CCMP1516)</name>
    <dbReference type="NCBI Taxonomy" id="280463"/>
    <lineage>
        <taxon>Eukaryota</taxon>
        <taxon>Haptista</taxon>
        <taxon>Haptophyta</taxon>
        <taxon>Prymnesiophyceae</taxon>
        <taxon>Isochrysidales</taxon>
        <taxon>Noelaerhabdaceae</taxon>
        <taxon>Emiliania</taxon>
    </lineage>
</organism>
<dbReference type="RefSeq" id="XP_005791249.1">
    <property type="nucleotide sequence ID" value="XM_005791192.1"/>
</dbReference>
<dbReference type="GeneID" id="17284091"/>
<keyword evidence="2" id="KW-1185">Reference proteome</keyword>
<dbReference type="KEGG" id="ehx:EMIHUDRAFT_361625"/>
<dbReference type="AlphaFoldDB" id="A0A0D3KST5"/>
<evidence type="ECO:0008006" key="3">
    <source>
        <dbReference type="Google" id="ProtNLM"/>
    </source>
</evidence>
<sequence length="166" mass="18924">QDAQQGWVSQELPRITELRTLPSARVFLTTLVRSPFSHSLSAWMWGGKPSCGRFNRTIEYWLPYNMQSNQLLHGDFDHFMMGNKEPMGKRYRAFGEAEFNRTLDVVRRFDLVCTTEELAPCMERLLQELGLPLVKIGHTAPAHNRMGGLPANESKVVQEECTAKGL</sequence>
<dbReference type="EnsemblProtists" id="EOD38820">
    <property type="protein sequence ID" value="EOD38820"/>
    <property type="gene ID" value="EMIHUDRAFT_361625"/>
</dbReference>
<dbReference type="Proteomes" id="UP000013827">
    <property type="component" value="Unassembled WGS sequence"/>
</dbReference>
<evidence type="ECO:0000313" key="1">
    <source>
        <dbReference type="EnsemblProtists" id="EOD38820"/>
    </source>
</evidence>
<dbReference type="HOGENOM" id="CLU_1606993_0_0_1"/>
<name>A0A0D3KST5_EMIH1</name>
<reference evidence="2" key="1">
    <citation type="journal article" date="2013" name="Nature">
        <title>Pan genome of the phytoplankton Emiliania underpins its global distribution.</title>
        <authorList>
            <person name="Read B.A."/>
            <person name="Kegel J."/>
            <person name="Klute M.J."/>
            <person name="Kuo A."/>
            <person name="Lefebvre S.C."/>
            <person name="Maumus F."/>
            <person name="Mayer C."/>
            <person name="Miller J."/>
            <person name="Monier A."/>
            <person name="Salamov A."/>
            <person name="Young J."/>
            <person name="Aguilar M."/>
            <person name="Claverie J.M."/>
            <person name="Frickenhaus S."/>
            <person name="Gonzalez K."/>
            <person name="Herman E.K."/>
            <person name="Lin Y.C."/>
            <person name="Napier J."/>
            <person name="Ogata H."/>
            <person name="Sarno A.F."/>
            <person name="Shmutz J."/>
            <person name="Schroeder D."/>
            <person name="de Vargas C."/>
            <person name="Verret F."/>
            <person name="von Dassow P."/>
            <person name="Valentin K."/>
            <person name="Van de Peer Y."/>
            <person name="Wheeler G."/>
            <person name="Dacks J.B."/>
            <person name="Delwiche C.F."/>
            <person name="Dyhrman S.T."/>
            <person name="Glockner G."/>
            <person name="John U."/>
            <person name="Richards T."/>
            <person name="Worden A.Z."/>
            <person name="Zhang X."/>
            <person name="Grigoriev I.V."/>
            <person name="Allen A.E."/>
            <person name="Bidle K."/>
            <person name="Borodovsky M."/>
            <person name="Bowler C."/>
            <person name="Brownlee C."/>
            <person name="Cock J.M."/>
            <person name="Elias M."/>
            <person name="Gladyshev V.N."/>
            <person name="Groth M."/>
            <person name="Guda C."/>
            <person name="Hadaegh A."/>
            <person name="Iglesias-Rodriguez M.D."/>
            <person name="Jenkins J."/>
            <person name="Jones B.M."/>
            <person name="Lawson T."/>
            <person name="Leese F."/>
            <person name="Lindquist E."/>
            <person name="Lobanov A."/>
            <person name="Lomsadze A."/>
            <person name="Malik S.B."/>
            <person name="Marsh M.E."/>
            <person name="Mackinder L."/>
            <person name="Mock T."/>
            <person name="Mueller-Roeber B."/>
            <person name="Pagarete A."/>
            <person name="Parker M."/>
            <person name="Probert I."/>
            <person name="Quesneville H."/>
            <person name="Raines C."/>
            <person name="Rensing S.A."/>
            <person name="Riano-Pachon D.M."/>
            <person name="Richier S."/>
            <person name="Rokitta S."/>
            <person name="Shiraiwa Y."/>
            <person name="Soanes D.M."/>
            <person name="van der Giezen M."/>
            <person name="Wahlund T.M."/>
            <person name="Williams B."/>
            <person name="Wilson W."/>
            <person name="Wolfe G."/>
            <person name="Wurch L.L."/>
        </authorList>
    </citation>
    <scope>NUCLEOTIDE SEQUENCE</scope>
</reference>
<accession>A0A0D3KST5</accession>
<evidence type="ECO:0000313" key="2">
    <source>
        <dbReference type="Proteomes" id="UP000013827"/>
    </source>
</evidence>
<dbReference type="PaxDb" id="2903-EOD38820"/>
<proteinExistence type="predicted"/>
<protein>
    <recommendedName>
        <fullName evidence="3">Sulfotransferase</fullName>
    </recommendedName>
</protein>